<keyword evidence="3" id="KW-0547">Nucleotide-binding</keyword>
<dbReference type="GO" id="GO:0034040">
    <property type="term" value="F:ATPase-coupled lipid transmembrane transporter activity"/>
    <property type="evidence" value="ECO:0007669"/>
    <property type="project" value="TreeGrafter"/>
</dbReference>
<dbReference type="InterPro" id="IPR003593">
    <property type="entry name" value="AAA+_ATPase"/>
</dbReference>
<dbReference type="AlphaFoldDB" id="A0A094PND2"/>
<feature type="transmembrane region" description="Helical" evidence="7">
    <location>
        <begin position="92"/>
        <end position="113"/>
    </location>
</feature>
<evidence type="ECO:0000256" key="7">
    <source>
        <dbReference type="SAM" id="Phobius"/>
    </source>
</evidence>
<comment type="caution">
    <text evidence="10">The sequence shown here is derived from an EMBL/GenBank/DDBJ whole genome shotgun (WGS) entry which is preliminary data.</text>
</comment>
<feature type="domain" description="ABC transporter" evidence="8">
    <location>
        <begin position="386"/>
        <end position="622"/>
    </location>
</feature>
<keyword evidence="4" id="KW-0067">ATP-binding</keyword>
<evidence type="ECO:0008006" key="11">
    <source>
        <dbReference type="Google" id="ProtNLM"/>
    </source>
</evidence>
<organism evidence="10">
    <name type="scientific">freshwater metagenome</name>
    <dbReference type="NCBI Taxonomy" id="449393"/>
    <lineage>
        <taxon>unclassified sequences</taxon>
        <taxon>metagenomes</taxon>
        <taxon>ecological metagenomes</taxon>
    </lineage>
</organism>
<proteinExistence type="predicted"/>
<comment type="subcellular location">
    <subcellularLocation>
        <location evidence="1">Membrane</location>
        <topology evidence="1">Multi-pass membrane protein</topology>
    </subcellularLocation>
</comment>
<dbReference type="Gene3D" id="3.40.50.300">
    <property type="entry name" value="P-loop containing nucleotide triphosphate hydrolases"/>
    <property type="match status" value="1"/>
</dbReference>
<dbReference type="SUPFAM" id="SSF52540">
    <property type="entry name" value="P-loop containing nucleoside triphosphate hydrolases"/>
    <property type="match status" value="1"/>
</dbReference>
<feature type="transmembrane region" description="Helical" evidence="7">
    <location>
        <begin position="197"/>
        <end position="219"/>
    </location>
</feature>
<evidence type="ECO:0000313" key="10">
    <source>
        <dbReference type="EMBL" id="KGA12607.1"/>
    </source>
</evidence>
<dbReference type="InterPro" id="IPR027417">
    <property type="entry name" value="P-loop_NTPase"/>
</dbReference>
<dbReference type="InterPro" id="IPR003439">
    <property type="entry name" value="ABC_transporter-like_ATP-bd"/>
</dbReference>
<protein>
    <recommendedName>
        <fullName evidence="11">ABC transporter ATP-binding protein</fullName>
    </recommendedName>
</protein>
<dbReference type="Gene3D" id="1.20.1560.10">
    <property type="entry name" value="ABC transporter type 1, transmembrane domain"/>
    <property type="match status" value="1"/>
</dbReference>
<evidence type="ECO:0000256" key="6">
    <source>
        <dbReference type="ARBA" id="ARBA00023136"/>
    </source>
</evidence>
<keyword evidence="2 7" id="KW-0812">Transmembrane</keyword>
<dbReference type="PROSITE" id="PS00211">
    <property type="entry name" value="ABC_TRANSPORTER_1"/>
    <property type="match status" value="1"/>
</dbReference>
<dbReference type="SMART" id="SM00382">
    <property type="entry name" value="AAA"/>
    <property type="match status" value="1"/>
</dbReference>
<feature type="domain" description="ABC transmembrane type-1" evidence="9">
    <location>
        <begin position="55"/>
        <end position="341"/>
    </location>
</feature>
<dbReference type="PANTHER" id="PTHR24221">
    <property type="entry name" value="ATP-BINDING CASSETTE SUB-FAMILY B"/>
    <property type="match status" value="1"/>
</dbReference>
<dbReference type="PROSITE" id="PS50893">
    <property type="entry name" value="ABC_TRANSPORTER_2"/>
    <property type="match status" value="1"/>
</dbReference>
<dbReference type="PROSITE" id="PS50929">
    <property type="entry name" value="ABC_TM1F"/>
    <property type="match status" value="1"/>
</dbReference>
<dbReference type="InterPro" id="IPR017871">
    <property type="entry name" value="ABC_transporter-like_CS"/>
</dbReference>
<accession>A0A094PND2</accession>
<feature type="transmembrane region" description="Helical" evidence="7">
    <location>
        <begin position="282"/>
        <end position="300"/>
    </location>
</feature>
<feature type="transmembrane region" description="Helical" evidence="7">
    <location>
        <begin position="312"/>
        <end position="333"/>
    </location>
</feature>
<dbReference type="InterPro" id="IPR036640">
    <property type="entry name" value="ABC1_TM_sf"/>
</dbReference>
<dbReference type="SUPFAM" id="SSF90123">
    <property type="entry name" value="ABC transporter transmembrane region"/>
    <property type="match status" value="1"/>
</dbReference>
<dbReference type="GO" id="GO:0005524">
    <property type="term" value="F:ATP binding"/>
    <property type="evidence" value="ECO:0007669"/>
    <property type="project" value="UniProtKB-KW"/>
</dbReference>
<evidence type="ECO:0000256" key="2">
    <source>
        <dbReference type="ARBA" id="ARBA00022692"/>
    </source>
</evidence>
<feature type="transmembrane region" description="Helical" evidence="7">
    <location>
        <begin position="48"/>
        <end position="72"/>
    </location>
</feature>
<evidence type="ECO:0000256" key="4">
    <source>
        <dbReference type="ARBA" id="ARBA00022840"/>
    </source>
</evidence>
<reference evidence="10" key="1">
    <citation type="submission" date="2014-06" db="EMBL/GenBank/DDBJ databases">
        <title>Key roles for freshwater Actinobacteria revealed by deep metagenomic sequencing.</title>
        <authorList>
            <person name="Ghai R."/>
            <person name="Mizuno C.M."/>
            <person name="Picazo A."/>
            <person name="Camacho A."/>
            <person name="Rodriguez-Valera F."/>
        </authorList>
    </citation>
    <scope>NUCLEOTIDE SEQUENCE</scope>
</reference>
<keyword evidence="6 7" id="KW-0472">Membrane</keyword>
<evidence type="ECO:0000259" key="9">
    <source>
        <dbReference type="PROSITE" id="PS50929"/>
    </source>
</evidence>
<name>A0A094PND2_9ZZZZ</name>
<evidence type="ECO:0000256" key="5">
    <source>
        <dbReference type="ARBA" id="ARBA00022989"/>
    </source>
</evidence>
<dbReference type="InterPro" id="IPR011527">
    <property type="entry name" value="ABC1_TM_dom"/>
</dbReference>
<dbReference type="EMBL" id="JNSL01000214">
    <property type="protein sequence ID" value="KGA12607.1"/>
    <property type="molecule type" value="Genomic_DNA"/>
</dbReference>
<evidence type="ECO:0000256" key="1">
    <source>
        <dbReference type="ARBA" id="ARBA00004141"/>
    </source>
</evidence>
<dbReference type="GO" id="GO:0016887">
    <property type="term" value="F:ATP hydrolysis activity"/>
    <property type="evidence" value="ECO:0007669"/>
    <property type="project" value="InterPro"/>
</dbReference>
<dbReference type="GO" id="GO:0140359">
    <property type="term" value="F:ABC-type transporter activity"/>
    <property type="evidence" value="ECO:0007669"/>
    <property type="project" value="InterPro"/>
</dbReference>
<sequence>MSDTAGGSATTRERKADFLSLLKIAGVSWSLLTAKEKSFFLIRVAARLALNGLDIVAVALMGLLGAITATGLSGQNLEIFGYQIPSPTATNVIVLVAVVAFLFILKGGLAIFFQRWTAVFLARVEIKNSAKITRYLFSGSLQLVKKYSRPEITFLVERSTNSTFSGVLGSMTTLAIEGTLFISIFVLFILVDWVAALAIAAYFAVLVYILQVVTATRYVSSGKDIMKASVNTGGAILEMVDGFREIAVLSKQDFFLTRFIEAKKLSARTGVTLQILKSIPRYIAETGLIVGALGFTIWQLSQGTLADGLFALGIFLSGSFRMMGAILPLQALWNQLRIMQRWVEMAQEILVQLRDTPELLDADIFSDTSRLPERTVAYSELGGLPVELKNVVFSHAGTASPTIKKVSLNIASGAYVAIVGPSGAGKTTLVDLLLGLYDPDKGSVRVGGEDPRALREHSPGLLSYVPQRPGLVSGSLANNVALGVPDDEIDEDAVRESLRKAQLLDFVDTLPEGIHSSLGPHADSLSGGQIQRLGFARALYTKPQLIILDEATSALDAATEASVASSIKNVGGETTVIVIAHRLSTIQDADQVHVMDAGKIIASGTFSEIRKAVPMVEEYVQLMSFRDE</sequence>
<feature type="transmembrane region" description="Helical" evidence="7">
    <location>
        <begin position="167"/>
        <end position="191"/>
    </location>
</feature>
<evidence type="ECO:0000256" key="3">
    <source>
        <dbReference type="ARBA" id="ARBA00022741"/>
    </source>
</evidence>
<dbReference type="Pfam" id="PF00005">
    <property type="entry name" value="ABC_tran"/>
    <property type="match status" value="1"/>
</dbReference>
<keyword evidence="5 7" id="KW-1133">Transmembrane helix</keyword>
<evidence type="ECO:0000259" key="8">
    <source>
        <dbReference type="PROSITE" id="PS50893"/>
    </source>
</evidence>
<dbReference type="PANTHER" id="PTHR24221:SF654">
    <property type="entry name" value="ATP-BINDING CASSETTE SUB-FAMILY B MEMBER 6"/>
    <property type="match status" value="1"/>
</dbReference>
<gene>
    <name evidence="10" type="ORF">GM51_21450</name>
</gene>
<dbReference type="GO" id="GO:0016020">
    <property type="term" value="C:membrane"/>
    <property type="evidence" value="ECO:0007669"/>
    <property type="project" value="UniProtKB-SubCell"/>
</dbReference>
<dbReference type="InterPro" id="IPR039421">
    <property type="entry name" value="Type_1_exporter"/>
</dbReference>